<sequence length="134" mass="15316">MRKRCRFHSFVCSVMSQIQQSNTENIGREDLPHIAVKTCNRWCKVFLKLFWSIMSLRSGTLIGLFLVLVLIGGALNTPVRERETMNENTPLDLLFDPESFTDQFTLMDDYGVRPVPPRVPSYLLSSDSSGLEED</sequence>
<reference evidence="2 3" key="1">
    <citation type="submission" date="2021-06" db="EMBL/GenBank/DDBJ databases">
        <title>Chromosome-level genome assembly of the red-tail catfish (Hemibagrus wyckioides).</title>
        <authorList>
            <person name="Shao F."/>
        </authorList>
    </citation>
    <scope>NUCLEOTIDE SEQUENCE [LARGE SCALE GENOMIC DNA]</scope>
    <source>
        <strain evidence="2">EC202008001</strain>
        <tissue evidence="2">Blood</tissue>
    </source>
</reference>
<name>A0A9D3SKD7_9TELE</name>
<dbReference type="EMBL" id="JAHKSW010000010">
    <property type="protein sequence ID" value="KAG7327801.1"/>
    <property type="molecule type" value="Genomic_DNA"/>
</dbReference>
<evidence type="ECO:0000256" key="1">
    <source>
        <dbReference type="SAM" id="Phobius"/>
    </source>
</evidence>
<comment type="caution">
    <text evidence="2">The sequence shown here is derived from an EMBL/GenBank/DDBJ whole genome shotgun (WGS) entry which is preliminary data.</text>
</comment>
<evidence type="ECO:0000313" key="2">
    <source>
        <dbReference type="EMBL" id="KAG7327801.1"/>
    </source>
</evidence>
<evidence type="ECO:0000313" key="3">
    <source>
        <dbReference type="Proteomes" id="UP000824219"/>
    </source>
</evidence>
<proteinExistence type="predicted"/>
<organism evidence="2 3">
    <name type="scientific">Hemibagrus wyckioides</name>
    <dbReference type="NCBI Taxonomy" id="337641"/>
    <lineage>
        <taxon>Eukaryota</taxon>
        <taxon>Metazoa</taxon>
        <taxon>Chordata</taxon>
        <taxon>Craniata</taxon>
        <taxon>Vertebrata</taxon>
        <taxon>Euteleostomi</taxon>
        <taxon>Actinopterygii</taxon>
        <taxon>Neopterygii</taxon>
        <taxon>Teleostei</taxon>
        <taxon>Ostariophysi</taxon>
        <taxon>Siluriformes</taxon>
        <taxon>Bagridae</taxon>
        <taxon>Hemibagrus</taxon>
    </lineage>
</organism>
<keyword evidence="1" id="KW-1133">Transmembrane helix</keyword>
<accession>A0A9D3SKD7</accession>
<protein>
    <submittedName>
        <fullName evidence="2">Uncharacterized protein</fullName>
    </submittedName>
</protein>
<feature type="transmembrane region" description="Helical" evidence="1">
    <location>
        <begin position="49"/>
        <end position="75"/>
    </location>
</feature>
<dbReference type="AlphaFoldDB" id="A0A9D3SKD7"/>
<gene>
    <name evidence="2" type="ORF">KOW79_009407</name>
</gene>
<keyword evidence="3" id="KW-1185">Reference proteome</keyword>
<dbReference type="Proteomes" id="UP000824219">
    <property type="component" value="Linkage Group LG10"/>
</dbReference>
<keyword evidence="1" id="KW-0472">Membrane</keyword>
<keyword evidence="1" id="KW-0812">Transmembrane</keyword>